<dbReference type="Proteomes" id="UP000726737">
    <property type="component" value="Unassembled WGS sequence"/>
</dbReference>
<sequence>MYAHSLVTLVLIALCTLGTVSNLGLLAAAAPPPPQATDLLSVTSPSLNDDYKVGEIIHVQISLVNGTSGVIYQENPEMNIHIQKDIRFPKLNVKLGTVSATTLYNDGFEFKALKSYLIKEQANVPFRVRVSFHIPDRTGYVDSAPFKLHEK</sequence>
<protein>
    <submittedName>
        <fullName evidence="2">Uncharacterized protein</fullName>
    </submittedName>
</protein>
<name>A0A9P6QI54_9FUNG</name>
<feature type="chain" id="PRO_5040452285" evidence="1">
    <location>
        <begin position="23"/>
        <end position="151"/>
    </location>
</feature>
<evidence type="ECO:0000256" key="1">
    <source>
        <dbReference type="SAM" id="SignalP"/>
    </source>
</evidence>
<reference evidence="2" key="1">
    <citation type="journal article" date="2020" name="Fungal Divers.">
        <title>Resolving the Mortierellaceae phylogeny through synthesis of multi-gene phylogenetics and phylogenomics.</title>
        <authorList>
            <person name="Vandepol N."/>
            <person name="Liber J."/>
            <person name="Desiro A."/>
            <person name="Na H."/>
            <person name="Kennedy M."/>
            <person name="Barry K."/>
            <person name="Grigoriev I.V."/>
            <person name="Miller A.N."/>
            <person name="O'Donnell K."/>
            <person name="Stajich J.E."/>
            <person name="Bonito G."/>
        </authorList>
    </citation>
    <scope>NUCLEOTIDE SEQUENCE</scope>
    <source>
        <strain evidence="2">KOD948</strain>
    </source>
</reference>
<evidence type="ECO:0000313" key="3">
    <source>
        <dbReference type="Proteomes" id="UP000726737"/>
    </source>
</evidence>
<keyword evidence="1" id="KW-0732">Signal</keyword>
<evidence type="ECO:0000313" key="2">
    <source>
        <dbReference type="EMBL" id="KAG0266102.1"/>
    </source>
</evidence>
<comment type="caution">
    <text evidence="2">The sequence shown here is derived from an EMBL/GenBank/DDBJ whole genome shotgun (WGS) entry which is preliminary data.</text>
</comment>
<feature type="signal peptide" evidence="1">
    <location>
        <begin position="1"/>
        <end position="22"/>
    </location>
</feature>
<gene>
    <name evidence="2" type="ORF">BG011_003310</name>
</gene>
<dbReference type="OrthoDB" id="2436092at2759"/>
<proteinExistence type="predicted"/>
<organism evidence="2 3">
    <name type="scientific">Mortierella polycephala</name>
    <dbReference type="NCBI Taxonomy" id="41804"/>
    <lineage>
        <taxon>Eukaryota</taxon>
        <taxon>Fungi</taxon>
        <taxon>Fungi incertae sedis</taxon>
        <taxon>Mucoromycota</taxon>
        <taxon>Mortierellomycotina</taxon>
        <taxon>Mortierellomycetes</taxon>
        <taxon>Mortierellales</taxon>
        <taxon>Mortierellaceae</taxon>
        <taxon>Mortierella</taxon>
    </lineage>
</organism>
<accession>A0A9P6QI54</accession>
<dbReference type="AlphaFoldDB" id="A0A9P6QI54"/>
<keyword evidence="3" id="KW-1185">Reference proteome</keyword>
<dbReference type="EMBL" id="JAAAJA010000022">
    <property type="protein sequence ID" value="KAG0266102.1"/>
    <property type="molecule type" value="Genomic_DNA"/>
</dbReference>